<evidence type="ECO:0000313" key="3">
    <source>
        <dbReference type="EMBL" id="KYF48949.1"/>
    </source>
</evidence>
<gene>
    <name evidence="3" type="ORF">BE04_35920</name>
</gene>
<dbReference type="EMBL" id="JELX01004323">
    <property type="protein sequence ID" value="KYF48949.1"/>
    <property type="molecule type" value="Genomic_DNA"/>
</dbReference>
<dbReference type="PANTHER" id="PTHR23073">
    <property type="entry name" value="26S PROTEASOME REGULATORY SUBUNIT"/>
    <property type="match status" value="1"/>
</dbReference>
<evidence type="ECO:0000256" key="1">
    <source>
        <dbReference type="ARBA" id="ARBA00022741"/>
    </source>
</evidence>
<organism evidence="3 4">
    <name type="scientific">Sorangium cellulosum</name>
    <name type="common">Polyangium cellulosum</name>
    <dbReference type="NCBI Taxonomy" id="56"/>
    <lineage>
        <taxon>Bacteria</taxon>
        <taxon>Pseudomonadati</taxon>
        <taxon>Myxococcota</taxon>
        <taxon>Polyangia</taxon>
        <taxon>Polyangiales</taxon>
        <taxon>Polyangiaceae</taxon>
        <taxon>Sorangium</taxon>
    </lineage>
</organism>
<evidence type="ECO:0000256" key="2">
    <source>
        <dbReference type="ARBA" id="ARBA00022840"/>
    </source>
</evidence>
<proteinExistence type="predicted"/>
<keyword evidence="1" id="KW-0547">Nucleotide-binding</keyword>
<evidence type="ECO:0000313" key="4">
    <source>
        <dbReference type="Proteomes" id="UP000075604"/>
    </source>
</evidence>
<dbReference type="AlphaFoldDB" id="A0A150P1E9"/>
<dbReference type="InterPro" id="IPR027417">
    <property type="entry name" value="P-loop_NTPase"/>
</dbReference>
<sequence length="118" mass="12557">MTTNRPQALEPALAARPRRIDLAVEVPLPDADCRRLLALYGRGLSLRGDDLAPLIARTEGVSAAFIRELLRRAALFAADAGRGAAVAEEDLKEALHELLVDGGPLTRSLLGAQGHRAS</sequence>
<reference evidence="3 4" key="1">
    <citation type="submission" date="2014-02" db="EMBL/GenBank/DDBJ databases">
        <title>The small core and large imbalanced accessory genome model reveals a collaborative survival strategy of Sorangium cellulosum strains in nature.</title>
        <authorList>
            <person name="Han K."/>
            <person name="Peng R."/>
            <person name="Blom J."/>
            <person name="Li Y.-Z."/>
        </authorList>
    </citation>
    <scope>NUCLEOTIDE SEQUENCE [LARGE SCALE GENOMIC DNA]</scope>
    <source>
        <strain evidence="3 4">So0157-18</strain>
    </source>
</reference>
<dbReference type="SUPFAM" id="SSF52540">
    <property type="entry name" value="P-loop containing nucleoside triphosphate hydrolases"/>
    <property type="match status" value="1"/>
</dbReference>
<accession>A0A150P1E9</accession>
<keyword evidence="2" id="KW-0067">ATP-binding</keyword>
<dbReference type="Gene3D" id="3.40.50.300">
    <property type="entry name" value="P-loop containing nucleotide triphosphate hydrolases"/>
    <property type="match status" value="1"/>
</dbReference>
<dbReference type="Gene3D" id="1.10.8.60">
    <property type="match status" value="1"/>
</dbReference>
<dbReference type="Proteomes" id="UP000075604">
    <property type="component" value="Unassembled WGS sequence"/>
</dbReference>
<dbReference type="GO" id="GO:0005524">
    <property type="term" value="F:ATP binding"/>
    <property type="evidence" value="ECO:0007669"/>
    <property type="project" value="UniProtKB-KW"/>
</dbReference>
<comment type="caution">
    <text evidence="3">The sequence shown here is derived from an EMBL/GenBank/DDBJ whole genome shotgun (WGS) entry which is preliminary data.</text>
</comment>
<dbReference type="InterPro" id="IPR050221">
    <property type="entry name" value="26S_Proteasome_ATPase"/>
</dbReference>
<name>A0A150P1E9_SORCE</name>
<protein>
    <submittedName>
        <fullName evidence="3">Uncharacterized protein</fullName>
    </submittedName>
</protein>